<dbReference type="VEuPathDB" id="FungiDB:An11g08470"/>
<dbReference type="InterPro" id="IPR007219">
    <property type="entry name" value="XnlR_reg_dom"/>
</dbReference>
<name>A0A117E3E6_ASPNG</name>
<dbReference type="OrthoDB" id="424974at2759"/>
<keyword evidence="4" id="KW-0539">Nucleus</keyword>
<keyword evidence="2" id="KW-0238">DNA-binding</keyword>
<dbReference type="Proteomes" id="UP000068243">
    <property type="component" value="Unassembled WGS sequence"/>
</dbReference>
<dbReference type="GO" id="GO:0006351">
    <property type="term" value="P:DNA-templated transcription"/>
    <property type="evidence" value="ECO:0007669"/>
    <property type="project" value="InterPro"/>
</dbReference>
<evidence type="ECO:0000256" key="2">
    <source>
        <dbReference type="ARBA" id="ARBA00023125"/>
    </source>
</evidence>
<evidence type="ECO:0000256" key="3">
    <source>
        <dbReference type="ARBA" id="ARBA00023163"/>
    </source>
</evidence>
<dbReference type="GO" id="GO:0005634">
    <property type="term" value="C:nucleus"/>
    <property type="evidence" value="ECO:0007669"/>
    <property type="project" value="TreeGrafter"/>
</dbReference>
<dbReference type="EMBL" id="BCMY01000024">
    <property type="protein sequence ID" value="GAQ46943.1"/>
    <property type="molecule type" value="Genomic_DNA"/>
</dbReference>
<accession>A0A117E3E6</accession>
<dbReference type="VEuPathDB" id="FungiDB:ATCC64974_62840"/>
<feature type="region of interest" description="Disordered" evidence="5">
    <location>
        <begin position="29"/>
        <end position="49"/>
    </location>
</feature>
<keyword evidence="1" id="KW-0805">Transcription regulation</keyword>
<protein>
    <submittedName>
        <fullName evidence="7">Unnamed protein product</fullName>
    </submittedName>
</protein>
<dbReference type="GO" id="GO:0008270">
    <property type="term" value="F:zinc ion binding"/>
    <property type="evidence" value="ECO:0007669"/>
    <property type="project" value="InterPro"/>
</dbReference>
<dbReference type="PANTHER" id="PTHR47424">
    <property type="entry name" value="REGULATORY PROTEIN GAL4"/>
    <property type="match status" value="1"/>
</dbReference>
<dbReference type="GO" id="GO:0000435">
    <property type="term" value="P:positive regulation of transcription from RNA polymerase II promoter by galactose"/>
    <property type="evidence" value="ECO:0007669"/>
    <property type="project" value="TreeGrafter"/>
</dbReference>
<evidence type="ECO:0000256" key="5">
    <source>
        <dbReference type="SAM" id="MobiDB-lite"/>
    </source>
</evidence>
<gene>
    <name evidence="7" type="ORF">ABL_09604</name>
</gene>
<evidence type="ECO:0000313" key="8">
    <source>
        <dbReference type="Proteomes" id="UP000068243"/>
    </source>
</evidence>
<dbReference type="Pfam" id="PF04082">
    <property type="entry name" value="Fungal_trans"/>
    <property type="match status" value="1"/>
</dbReference>
<dbReference type="AlphaFoldDB" id="A0A117E3E6"/>
<evidence type="ECO:0000259" key="6">
    <source>
        <dbReference type="Pfam" id="PF04082"/>
    </source>
</evidence>
<feature type="domain" description="Xylanolytic transcriptional activator regulatory" evidence="6">
    <location>
        <begin position="144"/>
        <end position="403"/>
    </location>
</feature>
<dbReference type="PANTHER" id="PTHR47424:SF3">
    <property type="entry name" value="REGULATORY PROTEIN GAL4"/>
    <property type="match status" value="1"/>
</dbReference>
<dbReference type="OMA" id="HWYIISY"/>
<dbReference type="InterPro" id="IPR051127">
    <property type="entry name" value="Fungal_SecMet_Regulators"/>
</dbReference>
<dbReference type="GO" id="GO:0000981">
    <property type="term" value="F:DNA-binding transcription factor activity, RNA polymerase II-specific"/>
    <property type="evidence" value="ECO:0007669"/>
    <property type="project" value="TreeGrafter"/>
</dbReference>
<dbReference type="CDD" id="cd12148">
    <property type="entry name" value="fungal_TF_MHR"/>
    <property type="match status" value="1"/>
</dbReference>
<dbReference type="GO" id="GO:0000978">
    <property type="term" value="F:RNA polymerase II cis-regulatory region sequence-specific DNA binding"/>
    <property type="evidence" value="ECO:0007669"/>
    <property type="project" value="TreeGrafter"/>
</dbReference>
<feature type="compositionally biased region" description="Polar residues" evidence="5">
    <location>
        <begin position="39"/>
        <end position="49"/>
    </location>
</feature>
<organism evidence="7 8">
    <name type="scientific">Aspergillus niger</name>
    <dbReference type="NCBI Taxonomy" id="5061"/>
    <lineage>
        <taxon>Eukaryota</taxon>
        <taxon>Fungi</taxon>
        <taxon>Dikarya</taxon>
        <taxon>Ascomycota</taxon>
        <taxon>Pezizomycotina</taxon>
        <taxon>Eurotiomycetes</taxon>
        <taxon>Eurotiomycetidae</taxon>
        <taxon>Eurotiales</taxon>
        <taxon>Aspergillaceae</taxon>
        <taxon>Aspergillus</taxon>
        <taxon>Aspergillus subgen. Circumdati</taxon>
    </lineage>
</organism>
<evidence type="ECO:0000313" key="7">
    <source>
        <dbReference type="EMBL" id="GAQ46943.1"/>
    </source>
</evidence>
<proteinExistence type="predicted"/>
<sequence length="631" mass="70750">MTTKWVLSVFTGCQSVACSSKLKAARTSSSEPVDCARSQPDTTAPTASVTWRSISTHGTPAGISLPHEELPSVPSEGLIDASTGSQFVRQIESATTGTSASNQKPNKELQTLPRLPLLVENRVFYETLFVLPTRRVADDLFTKYWEHLDPIFPWLDQGTITANYEMVWGNSALDMNEKAFYCILNLIFATSSMIGTTDEVYTHTQCASVYFDRAKQLMSFNLMEMHNLDVIQIFLLSAVYLQHTNLARELVQNIGLAIQIARMLGVQSWESCRLLTNRHEQDLAMRVWFGCIIMDRIAAMTFGSKPQIGHEIVKKSAVPPTFAATQHARRPDNASNINAEFYRAFCHLHVILGDILESFYPLSSEPPSSAQFGASIPTEIIDVLAPQRLTDLFRIESDLSAWHSGLPSQLQVDVGRTDSRMTNVLHARPRNRSHENSSGPIDEQVIQIVIKSCHTKCISSARDIVNFFKDLNNRQTTTSDRNTFPSHWYIISYKELMLEDIYMAATVLIAEYLCPVTQGHIPISEIDDLLDQVDDILKGCEPSTNIAHKCRVTLKQLSAMVKSTKFEIVRPQGLEPSNPTGEVSLEDFSNDFDPDSLVMNPLDSYFNWNDWPISLGDIADEWPGDAFRVPF</sequence>
<comment type="caution">
    <text evidence="7">The sequence shown here is derived from an EMBL/GenBank/DDBJ whole genome shotgun (WGS) entry which is preliminary data.</text>
</comment>
<dbReference type="VEuPathDB" id="FungiDB:M747DRAFT_245172"/>
<reference evidence="8" key="1">
    <citation type="journal article" date="2016" name="Genome Announc.">
        <title>Draft genome sequence of Aspergillus niger strain An76.</title>
        <authorList>
            <person name="Gong W."/>
            <person name="Cheng Z."/>
            <person name="Zhang H."/>
            <person name="Liu L."/>
            <person name="Gao P."/>
            <person name="Wang L."/>
        </authorList>
    </citation>
    <scope>NUCLEOTIDE SEQUENCE [LARGE SCALE GENOMIC DNA]</scope>
    <source>
        <strain evidence="8">An76</strain>
    </source>
</reference>
<keyword evidence="3" id="KW-0804">Transcription</keyword>
<dbReference type="VEuPathDB" id="FungiDB:ASPNIDRAFT2_1154560"/>
<evidence type="ECO:0000256" key="1">
    <source>
        <dbReference type="ARBA" id="ARBA00023015"/>
    </source>
</evidence>
<evidence type="ECO:0000256" key="4">
    <source>
        <dbReference type="ARBA" id="ARBA00023242"/>
    </source>
</evidence>